<comment type="similarity">
    <text evidence="2">Belongs to the COBRA family.</text>
</comment>
<feature type="transmembrane region" description="Helical" evidence="8">
    <location>
        <begin position="284"/>
        <end position="301"/>
    </location>
</feature>
<evidence type="ECO:0000313" key="11">
    <source>
        <dbReference type="Proteomes" id="UP001396334"/>
    </source>
</evidence>
<feature type="region of interest" description="Disordered" evidence="7">
    <location>
        <begin position="81"/>
        <end position="111"/>
    </location>
</feature>
<evidence type="ECO:0000256" key="7">
    <source>
        <dbReference type="SAM" id="MobiDB-lite"/>
    </source>
</evidence>
<dbReference type="InterPro" id="IPR056900">
    <property type="entry name" value="COB_C"/>
</dbReference>
<keyword evidence="6" id="KW-0449">Lipoprotein</keyword>
<dbReference type="Proteomes" id="UP001396334">
    <property type="component" value="Unassembled WGS sequence"/>
</dbReference>
<keyword evidence="11" id="KW-1185">Reference proteome</keyword>
<reference evidence="10 11" key="1">
    <citation type="journal article" date="2024" name="G3 (Bethesda)">
        <title>Genome assembly of Hibiscus sabdariffa L. provides insights into metabolisms of medicinal natural products.</title>
        <authorList>
            <person name="Kim T."/>
        </authorList>
    </citation>
    <scope>NUCLEOTIDE SEQUENCE [LARGE SCALE GENOMIC DNA]</scope>
    <source>
        <strain evidence="10">TK-2024</strain>
        <tissue evidence="10">Old leaves</tissue>
    </source>
</reference>
<dbReference type="Pfam" id="PF25079">
    <property type="entry name" value="COB_C"/>
    <property type="match status" value="2"/>
</dbReference>
<evidence type="ECO:0000256" key="1">
    <source>
        <dbReference type="ARBA" id="ARBA00004609"/>
    </source>
</evidence>
<evidence type="ECO:0000259" key="9">
    <source>
        <dbReference type="Pfam" id="PF25079"/>
    </source>
</evidence>
<evidence type="ECO:0000256" key="8">
    <source>
        <dbReference type="SAM" id="Phobius"/>
    </source>
</evidence>
<feature type="domain" description="COBRA C-terminal" evidence="9">
    <location>
        <begin position="159"/>
        <end position="204"/>
    </location>
</feature>
<organism evidence="10 11">
    <name type="scientific">Hibiscus sabdariffa</name>
    <name type="common">roselle</name>
    <dbReference type="NCBI Taxonomy" id="183260"/>
    <lineage>
        <taxon>Eukaryota</taxon>
        <taxon>Viridiplantae</taxon>
        <taxon>Streptophyta</taxon>
        <taxon>Embryophyta</taxon>
        <taxon>Tracheophyta</taxon>
        <taxon>Spermatophyta</taxon>
        <taxon>Magnoliopsida</taxon>
        <taxon>eudicotyledons</taxon>
        <taxon>Gunneridae</taxon>
        <taxon>Pentapetalae</taxon>
        <taxon>rosids</taxon>
        <taxon>malvids</taxon>
        <taxon>Malvales</taxon>
        <taxon>Malvaceae</taxon>
        <taxon>Malvoideae</taxon>
        <taxon>Hibiscus</taxon>
    </lineage>
</organism>
<name>A0ABR2N7Y5_9ROSI</name>
<keyword evidence="3" id="KW-0336">GPI-anchor</keyword>
<evidence type="ECO:0000313" key="10">
    <source>
        <dbReference type="EMBL" id="KAK8972213.1"/>
    </source>
</evidence>
<comment type="subcellular location">
    <subcellularLocation>
        <location evidence="1">Cell membrane</location>
        <topology evidence="1">Lipid-anchor</topology>
        <topology evidence="1">GPI-anchor</topology>
    </subcellularLocation>
</comment>
<sequence>MYRPIPSPGWTLGWTWAKKEVIWSMVGAEAIDQGDCSDFKTNIPHSCERSPAIIDLLPGRVPENQQFPGCCKGGVLSSHGLDKGGSVSSSSRAFRRGSETSTDSKPNSVANGEAQPAAMHATYVPNPGPLAFQGELQEVLACEDESGVLYGSELLMGARNGGNVHSEMILGKDEEFRLDGGWGFPRKIYFNGDECLMPSPDSYPFLPKPPNNNGVLYGLKDGSELLMGARNGGNVHSEMILGKDEKEFRLDGGWGFPRKVYFNGDECLMPSPDSYPFLPKLPSIIQPSLFAAALLFIMLAFSSF</sequence>
<dbReference type="PANTHER" id="PTHR31673">
    <property type="entry name" value="PROTEIN COBRA"/>
    <property type="match status" value="1"/>
</dbReference>
<dbReference type="PANTHER" id="PTHR31673:SF23">
    <property type="entry name" value="COBRA-LIKE PROTEIN 4"/>
    <property type="match status" value="1"/>
</dbReference>
<keyword evidence="5" id="KW-0325">Glycoprotein</keyword>
<comment type="caution">
    <text evidence="10">The sequence shown here is derived from an EMBL/GenBank/DDBJ whole genome shotgun (WGS) entry which is preliminary data.</text>
</comment>
<keyword evidence="4" id="KW-0732">Signal</keyword>
<evidence type="ECO:0000256" key="4">
    <source>
        <dbReference type="ARBA" id="ARBA00022729"/>
    </source>
</evidence>
<evidence type="ECO:0000256" key="2">
    <source>
        <dbReference type="ARBA" id="ARBA00005507"/>
    </source>
</evidence>
<keyword evidence="8" id="KW-1133">Transmembrane helix</keyword>
<evidence type="ECO:0000256" key="6">
    <source>
        <dbReference type="ARBA" id="ARBA00023288"/>
    </source>
</evidence>
<feature type="domain" description="COBRA C-terminal" evidence="9">
    <location>
        <begin position="215"/>
        <end position="276"/>
    </location>
</feature>
<gene>
    <name evidence="10" type="ORF">V6N11_024298</name>
</gene>
<evidence type="ECO:0000256" key="3">
    <source>
        <dbReference type="ARBA" id="ARBA00022622"/>
    </source>
</evidence>
<dbReference type="PIRSF" id="PIRSF038122">
    <property type="entry name" value="COBRA"/>
    <property type="match status" value="1"/>
</dbReference>
<accession>A0ABR2N7Y5</accession>
<proteinExistence type="inferred from homology"/>
<dbReference type="Pfam" id="PF04833">
    <property type="entry name" value="COBRA"/>
    <property type="match status" value="1"/>
</dbReference>
<keyword evidence="8" id="KW-0472">Membrane</keyword>
<feature type="compositionally biased region" description="Polar residues" evidence="7">
    <location>
        <begin position="99"/>
        <end position="110"/>
    </location>
</feature>
<dbReference type="InterPro" id="IPR006918">
    <property type="entry name" value="COBRA_pln"/>
</dbReference>
<evidence type="ECO:0000256" key="5">
    <source>
        <dbReference type="ARBA" id="ARBA00023180"/>
    </source>
</evidence>
<keyword evidence="8" id="KW-0812">Transmembrane</keyword>
<protein>
    <recommendedName>
        <fullName evidence="9">COBRA C-terminal domain-containing protein</fullName>
    </recommendedName>
</protein>
<dbReference type="EMBL" id="JBBPBN010000224">
    <property type="protein sequence ID" value="KAK8972213.1"/>
    <property type="molecule type" value="Genomic_DNA"/>
</dbReference>